<keyword evidence="6" id="KW-1185">Reference proteome</keyword>
<dbReference type="GO" id="GO:0006310">
    <property type="term" value="P:DNA recombination"/>
    <property type="evidence" value="ECO:0007669"/>
    <property type="project" value="InterPro"/>
</dbReference>
<dbReference type="RefSeq" id="WP_146840798.1">
    <property type="nucleotide sequence ID" value="NZ_BJVQ01000112.1"/>
</dbReference>
<dbReference type="GO" id="GO:0006281">
    <property type="term" value="P:DNA repair"/>
    <property type="evidence" value="ECO:0007669"/>
    <property type="project" value="InterPro"/>
</dbReference>
<keyword evidence="2 4" id="KW-0436">Ligase</keyword>
<dbReference type="InterPro" id="IPR012310">
    <property type="entry name" value="DNA_ligase_ATP-dep_cent"/>
</dbReference>
<dbReference type="AlphaFoldDB" id="A0A511FHW1"/>
<comment type="caution">
    <text evidence="4">The sequence shown here is derived from an EMBL/GenBank/DDBJ whole genome shotgun (WGS) entry which is preliminary data.</text>
</comment>
<dbReference type="EMBL" id="JACHDN010000001">
    <property type="protein sequence ID" value="MBB5474801.1"/>
    <property type="molecule type" value="Genomic_DNA"/>
</dbReference>
<evidence type="ECO:0000256" key="1">
    <source>
        <dbReference type="ARBA" id="ARBA00007572"/>
    </source>
</evidence>
<dbReference type="Pfam" id="PF01068">
    <property type="entry name" value="DNA_ligase_A_M"/>
    <property type="match status" value="1"/>
</dbReference>
<evidence type="ECO:0000313" key="4">
    <source>
        <dbReference type="EMBL" id="GEL48802.1"/>
    </source>
</evidence>
<feature type="domain" description="ATP-dependent DNA ligase family profile" evidence="3">
    <location>
        <begin position="125"/>
        <end position="206"/>
    </location>
</feature>
<reference evidence="5 7" key="2">
    <citation type="submission" date="2020-08" db="EMBL/GenBank/DDBJ databases">
        <title>Sequencing the genomes of 1000 actinobacteria strains.</title>
        <authorList>
            <person name="Klenk H.-P."/>
        </authorList>
    </citation>
    <scope>NUCLEOTIDE SEQUENCE [LARGE SCALE GENOMIC DNA]</scope>
    <source>
        <strain evidence="5 7">DSM 9581</strain>
    </source>
</reference>
<dbReference type="Proteomes" id="UP000564629">
    <property type="component" value="Unassembled WGS sequence"/>
</dbReference>
<reference evidence="4 6" key="1">
    <citation type="submission" date="2019-07" db="EMBL/GenBank/DDBJ databases">
        <title>Whole genome shotgun sequence of Cellulomonas hominis NBRC 16055.</title>
        <authorList>
            <person name="Hosoyama A."/>
            <person name="Uohara A."/>
            <person name="Ohji S."/>
            <person name="Ichikawa N."/>
        </authorList>
    </citation>
    <scope>NUCLEOTIDE SEQUENCE [LARGE SCALE GENOMIC DNA]</scope>
    <source>
        <strain evidence="4 6">NBRC 16055</strain>
    </source>
</reference>
<name>A0A511FHW1_9CELL</name>
<accession>A0A511FHW1</accession>
<evidence type="ECO:0000313" key="5">
    <source>
        <dbReference type="EMBL" id="MBB5474801.1"/>
    </source>
</evidence>
<protein>
    <submittedName>
        <fullName evidence="5">ATP-dependent DNA ligase</fullName>
    </submittedName>
    <submittedName>
        <fullName evidence="4">DNA ligase C2</fullName>
    </submittedName>
</protein>
<evidence type="ECO:0000256" key="2">
    <source>
        <dbReference type="ARBA" id="ARBA00022598"/>
    </source>
</evidence>
<sequence>MPTSRDPDGRGPIDVALARAVESIAETSALPGGTMWSPKWDGYRLVIDRRGADVVLWSRRGTDLTAPFPEIAEAARQQVPVGTVLDGETVVWSGDRLNFSALQRRVASPRTAARLAREQPASMAVFDVLEHDGTDMRRQPLRHRQRVLETLARTWSPPLNLSPTTTDIDVAAAWFRDMVAAGIEGLVAKGAGQPYRPGRRDWLKVKHRSTVDVVCAAVIGPIGRPTVVVAGLPIGGELRIVGRTVPLTALASRTLGRQIQAAGEAHPWPPVVTSATVNGFGGSRDPVTLTRIEPIVVEVSADVAWSGQSFRHPLRLVRVRPELHPDEVSPPSTTA</sequence>
<dbReference type="SUPFAM" id="SSF56091">
    <property type="entry name" value="DNA ligase/mRNA capping enzyme, catalytic domain"/>
    <property type="match status" value="1"/>
</dbReference>
<dbReference type="InterPro" id="IPR050191">
    <property type="entry name" value="ATP-dep_DNA_ligase"/>
</dbReference>
<gene>
    <name evidence="4" type="primary">ligC2</name>
    <name evidence="4" type="ORF">CHO01_39180</name>
    <name evidence="5" type="ORF">HNR08_003537</name>
</gene>
<proteinExistence type="inferred from homology"/>
<dbReference type="Proteomes" id="UP000321723">
    <property type="component" value="Unassembled WGS sequence"/>
</dbReference>
<evidence type="ECO:0000259" key="3">
    <source>
        <dbReference type="PROSITE" id="PS50160"/>
    </source>
</evidence>
<dbReference type="PROSITE" id="PS50160">
    <property type="entry name" value="DNA_LIGASE_A3"/>
    <property type="match status" value="1"/>
</dbReference>
<dbReference type="GO" id="GO:0003910">
    <property type="term" value="F:DNA ligase (ATP) activity"/>
    <property type="evidence" value="ECO:0007669"/>
    <property type="project" value="InterPro"/>
</dbReference>
<dbReference type="PANTHER" id="PTHR45674">
    <property type="entry name" value="DNA LIGASE 1/3 FAMILY MEMBER"/>
    <property type="match status" value="1"/>
</dbReference>
<comment type="similarity">
    <text evidence="1">Belongs to the ATP-dependent DNA ligase family.</text>
</comment>
<evidence type="ECO:0000313" key="7">
    <source>
        <dbReference type="Proteomes" id="UP000564629"/>
    </source>
</evidence>
<dbReference type="OrthoDB" id="9770771at2"/>
<dbReference type="GO" id="GO:0005524">
    <property type="term" value="F:ATP binding"/>
    <property type="evidence" value="ECO:0007669"/>
    <property type="project" value="InterPro"/>
</dbReference>
<dbReference type="EMBL" id="BJVQ01000112">
    <property type="protein sequence ID" value="GEL48802.1"/>
    <property type="molecule type" value="Genomic_DNA"/>
</dbReference>
<dbReference type="Gene3D" id="3.30.470.30">
    <property type="entry name" value="DNA ligase/mRNA capping enzyme"/>
    <property type="match status" value="1"/>
</dbReference>
<dbReference type="PANTHER" id="PTHR45674:SF4">
    <property type="entry name" value="DNA LIGASE 1"/>
    <property type="match status" value="1"/>
</dbReference>
<organism evidence="4 6">
    <name type="scientific">Cellulomonas hominis</name>
    <dbReference type="NCBI Taxonomy" id="156981"/>
    <lineage>
        <taxon>Bacteria</taxon>
        <taxon>Bacillati</taxon>
        <taxon>Actinomycetota</taxon>
        <taxon>Actinomycetes</taxon>
        <taxon>Micrococcales</taxon>
        <taxon>Cellulomonadaceae</taxon>
        <taxon>Cellulomonas</taxon>
    </lineage>
</organism>
<evidence type="ECO:0000313" key="6">
    <source>
        <dbReference type="Proteomes" id="UP000321723"/>
    </source>
</evidence>
<dbReference type="InterPro" id="IPR044119">
    <property type="entry name" value="Adenylation_LigC-like"/>
</dbReference>
<dbReference type="CDD" id="cd07905">
    <property type="entry name" value="Adenylation_DNA_ligase_LigC"/>
    <property type="match status" value="1"/>
</dbReference>